<dbReference type="Gene3D" id="1.10.10.10">
    <property type="entry name" value="Winged helix-like DNA-binding domain superfamily/Winged helix DNA-binding domain"/>
    <property type="match status" value="1"/>
</dbReference>
<evidence type="ECO:0000313" key="2">
    <source>
        <dbReference type="EMBL" id="MCK0530110.1"/>
    </source>
</evidence>
<evidence type="ECO:0000259" key="1">
    <source>
        <dbReference type="PROSITE" id="PS50043"/>
    </source>
</evidence>
<dbReference type="InterPro" id="IPR016032">
    <property type="entry name" value="Sig_transdc_resp-reg_C-effctor"/>
</dbReference>
<comment type="caution">
    <text evidence="2">The sequence shown here is derived from an EMBL/GenBank/DDBJ whole genome shotgun (WGS) entry which is preliminary data.</text>
</comment>
<dbReference type="Pfam" id="PF00196">
    <property type="entry name" value="GerE"/>
    <property type="match status" value="1"/>
</dbReference>
<dbReference type="PROSITE" id="PS50043">
    <property type="entry name" value="HTH_LUXR_2"/>
    <property type="match status" value="1"/>
</dbReference>
<reference evidence="2 3" key="1">
    <citation type="submission" date="2022-04" db="EMBL/GenBank/DDBJ databases">
        <authorList>
            <person name="Huq M.A."/>
        </authorList>
    </citation>
    <scope>NUCLEOTIDE SEQUENCE [LARGE SCALE GENOMIC DNA]</scope>
    <source>
        <strain evidence="2 3">MAH-33</strain>
    </source>
</reference>
<dbReference type="SUPFAM" id="SSF46894">
    <property type="entry name" value="C-terminal effector domain of the bipartite response regulators"/>
    <property type="match status" value="1"/>
</dbReference>
<feature type="domain" description="HTH luxR-type" evidence="1">
    <location>
        <begin position="304"/>
        <end position="369"/>
    </location>
</feature>
<evidence type="ECO:0000313" key="3">
    <source>
        <dbReference type="Proteomes" id="UP001203512"/>
    </source>
</evidence>
<dbReference type="InterPro" id="IPR036388">
    <property type="entry name" value="WH-like_DNA-bd_sf"/>
</dbReference>
<accession>A0ABT0DSL7</accession>
<dbReference type="RefSeq" id="WP_247229564.1">
    <property type="nucleotide sequence ID" value="NZ_JALKHS010000003.1"/>
</dbReference>
<sequence>MTDDASRRIEFSRLMLALNQGLLGDDPWREFLLMLRDQTNARYGTLILTPPDLSLTTMITPTATSESIQRYLDRYLEIDPFVNLPEGKVMTLYEYVGEAALKNSAYYKEWIESMDGSHVLGVDLRMSGGFEARLRLTRAPGGDPFNREETSRVEEIVPHLRQAIELFQRLETSRSEQAVMIGAIEQFAVGTVILDHDLKVLKVNEVAASILADGDGIGLVGGRVALTNPSRDAEFRKRLKAAASECGNGGGRFVFLAERPSGHRDIGMVVQPVQIPGFMHTGSSPALALFLGDPERQCVVTADAVRKLFNFTPTEASISASLANGVSVIDTAHRLGIAENTVRSHLRSIFAKTGVARQSQLVHLIHTSMPELTLPRG</sequence>
<organism evidence="2 3">
    <name type="scientific">Sphingobium agri</name>
    <dbReference type="NCBI Taxonomy" id="2933566"/>
    <lineage>
        <taxon>Bacteria</taxon>
        <taxon>Pseudomonadati</taxon>
        <taxon>Pseudomonadota</taxon>
        <taxon>Alphaproteobacteria</taxon>
        <taxon>Sphingomonadales</taxon>
        <taxon>Sphingomonadaceae</taxon>
        <taxon>Sphingobium</taxon>
    </lineage>
</organism>
<dbReference type="SMART" id="SM00421">
    <property type="entry name" value="HTH_LUXR"/>
    <property type="match status" value="1"/>
</dbReference>
<dbReference type="CDD" id="cd06170">
    <property type="entry name" value="LuxR_C_like"/>
    <property type="match status" value="1"/>
</dbReference>
<name>A0ABT0DSL7_9SPHN</name>
<keyword evidence="3" id="KW-1185">Reference proteome</keyword>
<dbReference type="EMBL" id="JALKHS010000003">
    <property type="protein sequence ID" value="MCK0530110.1"/>
    <property type="molecule type" value="Genomic_DNA"/>
</dbReference>
<dbReference type="Proteomes" id="UP001203512">
    <property type="component" value="Unassembled WGS sequence"/>
</dbReference>
<gene>
    <name evidence="2" type="ORF">MU848_00765</name>
</gene>
<protein>
    <submittedName>
        <fullName evidence="2">Helix-turn-helix transcriptional regulator</fullName>
    </submittedName>
</protein>
<proteinExistence type="predicted"/>
<dbReference type="InterPro" id="IPR000792">
    <property type="entry name" value="Tscrpt_reg_LuxR_C"/>
</dbReference>